<name>A0A0U1LTG3_TALIS</name>
<dbReference type="GO" id="GO:0004089">
    <property type="term" value="F:carbonate dehydratase activity"/>
    <property type="evidence" value="ECO:0007669"/>
    <property type="project" value="UniProtKB-EC"/>
</dbReference>
<dbReference type="GO" id="GO:0008270">
    <property type="term" value="F:zinc ion binding"/>
    <property type="evidence" value="ECO:0007669"/>
    <property type="project" value="InterPro"/>
</dbReference>
<dbReference type="InterPro" id="IPR023561">
    <property type="entry name" value="Carbonic_anhydrase_a-class"/>
</dbReference>
<dbReference type="Gene3D" id="3.10.200.10">
    <property type="entry name" value="Alpha carbonic anhydrase"/>
    <property type="match status" value="1"/>
</dbReference>
<dbReference type="EC" id="4.2.1.1" evidence="2"/>
<keyword evidence="7" id="KW-0732">Signal</keyword>
<evidence type="ECO:0000256" key="6">
    <source>
        <dbReference type="ARBA" id="ARBA00048348"/>
    </source>
</evidence>
<dbReference type="SUPFAM" id="SSF51069">
    <property type="entry name" value="Carbonic anhydrase"/>
    <property type="match status" value="1"/>
</dbReference>
<accession>A0A0U1LTG3</accession>
<evidence type="ECO:0000313" key="9">
    <source>
        <dbReference type="EMBL" id="CRG86697.1"/>
    </source>
</evidence>
<keyword evidence="10" id="KW-1185">Reference proteome</keyword>
<dbReference type="InterPro" id="IPR001148">
    <property type="entry name" value="CA_dom"/>
</dbReference>
<dbReference type="PANTHER" id="PTHR18952:SF265">
    <property type="entry name" value="CARBONIC ANHYDRASE"/>
    <property type="match status" value="1"/>
</dbReference>
<gene>
    <name evidence="9" type="ORF">PISL3812_03707</name>
</gene>
<evidence type="ECO:0000256" key="4">
    <source>
        <dbReference type="ARBA" id="ARBA00022833"/>
    </source>
</evidence>
<feature type="chain" id="PRO_5006711227" description="carbonic anhydrase" evidence="7">
    <location>
        <begin position="17"/>
        <end position="269"/>
    </location>
</feature>
<sequence length="269" mass="29625">MKVFSLLFAAVPLASAHVYARAADGLVKANDFNYTNLGGPLNWYGLNTSANEACSKGSHQSPIEIVTDAIDYATINSVNFTVSTVPSAKFENLGSGLEVVITNGSLVANNKTFPLAQFHFHTPSEHRVNEEYFPMECHFVFETEAKEIAVIAFLMELSPFGYTTPLFDSVFAHLDDIATPGTYTETDTLDFSGLIEHFNSHGIYSYTGSLTTPPCSENVLWYVSTEPLLINVQQYRAVKSVLKFNARYTQNALGQPNLLEVSAKQVTKQ</sequence>
<feature type="signal peptide" evidence="7">
    <location>
        <begin position="1"/>
        <end position="16"/>
    </location>
</feature>
<dbReference type="OrthoDB" id="429145at2759"/>
<feature type="domain" description="Alpha-carbonic anhydrase" evidence="8">
    <location>
        <begin position="30"/>
        <end position="269"/>
    </location>
</feature>
<reference evidence="9 10" key="1">
    <citation type="submission" date="2015-04" db="EMBL/GenBank/DDBJ databases">
        <authorList>
            <person name="Syromyatnikov M.Y."/>
            <person name="Popov V.N."/>
        </authorList>
    </citation>
    <scope>NUCLEOTIDE SEQUENCE [LARGE SCALE GENOMIC DNA]</scope>
    <source>
        <strain evidence="9">WF-38-12</strain>
    </source>
</reference>
<evidence type="ECO:0000256" key="1">
    <source>
        <dbReference type="ARBA" id="ARBA00010718"/>
    </source>
</evidence>
<dbReference type="PROSITE" id="PS51144">
    <property type="entry name" value="ALPHA_CA_2"/>
    <property type="match status" value="1"/>
</dbReference>
<evidence type="ECO:0000256" key="3">
    <source>
        <dbReference type="ARBA" id="ARBA00022723"/>
    </source>
</evidence>
<dbReference type="SMART" id="SM01057">
    <property type="entry name" value="Carb_anhydrase"/>
    <property type="match status" value="1"/>
</dbReference>
<evidence type="ECO:0000256" key="2">
    <source>
        <dbReference type="ARBA" id="ARBA00012925"/>
    </source>
</evidence>
<keyword evidence="4" id="KW-0862">Zinc</keyword>
<keyword evidence="5" id="KW-0456">Lyase</keyword>
<keyword evidence="3" id="KW-0479">Metal-binding</keyword>
<comment type="similarity">
    <text evidence="1">Belongs to the alpha-carbonic anhydrase family.</text>
</comment>
<proteinExistence type="inferred from homology"/>
<dbReference type="EMBL" id="CVMT01000003">
    <property type="protein sequence ID" value="CRG86697.1"/>
    <property type="molecule type" value="Genomic_DNA"/>
</dbReference>
<dbReference type="STRING" id="28573.A0A0U1LTG3"/>
<evidence type="ECO:0000313" key="10">
    <source>
        <dbReference type="Proteomes" id="UP000054383"/>
    </source>
</evidence>
<evidence type="ECO:0000259" key="8">
    <source>
        <dbReference type="PROSITE" id="PS51144"/>
    </source>
</evidence>
<evidence type="ECO:0000256" key="5">
    <source>
        <dbReference type="ARBA" id="ARBA00023239"/>
    </source>
</evidence>
<dbReference type="InterPro" id="IPR036398">
    <property type="entry name" value="CA_dom_sf"/>
</dbReference>
<dbReference type="PANTHER" id="PTHR18952">
    <property type="entry name" value="CARBONIC ANHYDRASE"/>
    <property type="match status" value="1"/>
</dbReference>
<dbReference type="Pfam" id="PF00194">
    <property type="entry name" value="Carb_anhydrase"/>
    <property type="match status" value="1"/>
</dbReference>
<protein>
    <recommendedName>
        <fullName evidence="2">carbonic anhydrase</fullName>
        <ecNumber evidence="2">4.2.1.1</ecNumber>
    </recommendedName>
</protein>
<organism evidence="9 10">
    <name type="scientific">Talaromyces islandicus</name>
    <name type="common">Penicillium islandicum</name>
    <dbReference type="NCBI Taxonomy" id="28573"/>
    <lineage>
        <taxon>Eukaryota</taxon>
        <taxon>Fungi</taxon>
        <taxon>Dikarya</taxon>
        <taxon>Ascomycota</taxon>
        <taxon>Pezizomycotina</taxon>
        <taxon>Eurotiomycetes</taxon>
        <taxon>Eurotiomycetidae</taxon>
        <taxon>Eurotiales</taxon>
        <taxon>Trichocomaceae</taxon>
        <taxon>Talaromyces</taxon>
        <taxon>Talaromyces sect. Islandici</taxon>
    </lineage>
</organism>
<dbReference type="AlphaFoldDB" id="A0A0U1LTG3"/>
<evidence type="ECO:0000256" key="7">
    <source>
        <dbReference type="SAM" id="SignalP"/>
    </source>
</evidence>
<dbReference type="OMA" id="INPHWKV"/>
<dbReference type="Proteomes" id="UP000054383">
    <property type="component" value="Unassembled WGS sequence"/>
</dbReference>
<comment type="catalytic activity">
    <reaction evidence="6">
        <text>hydrogencarbonate + H(+) = CO2 + H2O</text>
        <dbReference type="Rhea" id="RHEA:10748"/>
        <dbReference type="ChEBI" id="CHEBI:15377"/>
        <dbReference type="ChEBI" id="CHEBI:15378"/>
        <dbReference type="ChEBI" id="CHEBI:16526"/>
        <dbReference type="ChEBI" id="CHEBI:17544"/>
        <dbReference type="EC" id="4.2.1.1"/>
    </reaction>
</comment>
<dbReference type="InterPro" id="IPR041891">
    <property type="entry name" value="Alpha_CA_prokaryot-like"/>
</dbReference>
<dbReference type="CDD" id="cd03124">
    <property type="entry name" value="alpha_CA_prokaryotic_like"/>
    <property type="match status" value="1"/>
</dbReference>